<evidence type="ECO:0000313" key="2">
    <source>
        <dbReference type="Proteomes" id="UP000838756"/>
    </source>
</evidence>
<dbReference type="OrthoDB" id="7490433at2759"/>
<dbReference type="Proteomes" id="UP000838756">
    <property type="component" value="Unassembled WGS sequence"/>
</dbReference>
<sequence>MLRIPWTAHRTNASILRQLKITRRLSNPCLQRILEYFVHIARRDGDDLEKIVVTGKWKERDLEDVARFIGRIKSALLSTPKCILL</sequence>
<protein>
    <submittedName>
        <fullName evidence="1">Jg27448 protein</fullName>
    </submittedName>
</protein>
<accession>A0A8S4R4E9</accession>
<dbReference type="AlphaFoldDB" id="A0A8S4R4E9"/>
<proteinExistence type="predicted"/>
<dbReference type="EMBL" id="CAKXAJ010024731">
    <property type="protein sequence ID" value="CAH2229632.1"/>
    <property type="molecule type" value="Genomic_DNA"/>
</dbReference>
<comment type="caution">
    <text evidence="1">The sequence shown here is derived from an EMBL/GenBank/DDBJ whole genome shotgun (WGS) entry which is preliminary data.</text>
</comment>
<organism evidence="1 2">
    <name type="scientific">Pararge aegeria aegeria</name>
    <dbReference type="NCBI Taxonomy" id="348720"/>
    <lineage>
        <taxon>Eukaryota</taxon>
        <taxon>Metazoa</taxon>
        <taxon>Ecdysozoa</taxon>
        <taxon>Arthropoda</taxon>
        <taxon>Hexapoda</taxon>
        <taxon>Insecta</taxon>
        <taxon>Pterygota</taxon>
        <taxon>Neoptera</taxon>
        <taxon>Endopterygota</taxon>
        <taxon>Lepidoptera</taxon>
        <taxon>Glossata</taxon>
        <taxon>Ditrysia</taxon>
        <taxon>Papilionoidea</taxon>
        <taxon>Nymphalidae</taxon>
        <taxon>Satyrinae</taxon>
        <taxon>Satyrini</taxon>
        <taxon>Parargina</taxon>
        <taxon>Pararge</taxon>
    </lineage>
</organism>
<name>A0A8S4R4E9_9NEOP</name>
<evidence type="ECO:0000313" key="1">
    <source>
        <dbReference type="EMBL" id="CAH2229632.1"/>
    </source>
</evidence>
<keyword evidence="2" id="KW-1185">Reference proteome</keyword>
<reference evidence="1" key="1">
    <citation type="submission" date="2022-03" db="EMBL/GenBank/DDBJ databases">
        <authorList>
            <person name="Lindestad O."/>
        </authorList>
    </citation>
    <scope>NUCLEOTIDE SEQUENCE</scope>
</reference>
<gene>
    <name evidence="1" type="primary">jg27448</name>
    <name evidence="1" type="ORF">PAEG_LOCUS9044</name>
</gene>